<keyword evidence="2" id="KW-1185">Reference proteome</keyword>
<proteinExistence type="predicted"/>
<evidence type="ECO:0000313" key="1">
    <source>
        <dbReference type="EMBL" id="BDR53507.1"/>
    </source>
</evidence>
<protein>
    <submittedName>
        <fullName evidence="1">Uncharacterized protein</fullName>
    </submittedName>
</protein>
<sequence>MNETLSGASLSARENMNRELDSFEAEINRSIGHGAMDQVMVIHDEEGGYPVVVALGKEPLVLLVERITAIGGLANVFVKEDARVTYLSVRPVASWQAESTSGERVLDLSEGSEWTSGNAEISMLLDALREYEYKGAALPIRLPNALPDLCINERQVELAAV</sequence>
<reference evidence="1 2" key="1">
    <citation type="journal article" date="2023" name="Microbiol. Spectr.">
        <title>Symbiosis of Carpenter Bees with Uncharacterized Lactic Acid Bacteria Showing NAD Auxotrophy.</title>
        <authorList>
            <person name="Kawasaki S."/>
            <person name="Ozawa K."/>
            <person name="Mori T."/>
            <person name="Yamamoto A."/>
            <person name="Ito M."/>
            <person name="Ohkuma M."/>
            <person name="Sakamoto M."/>
            <person name="Matsutani M."/>
        </authorList>
    </citation>
    <scope>NUCLEOTIDE SEQUENCE [LARGE SCALE GENOMIC DNA]</scope>
    <source>
        <strain evidence="1 2">Kim37-2</strain>
    </source>
</reference>
<accession>A0ABM8B9F5</accession>
<dbReference type="EMBL" id="AP026798">
    <property type="protein sequence ID" value="BDR53507.1"/>
    <property type="molecule type" value="Genomic_DNA"/>
</dbReference>
<evidence type="ECO:0000313" key="2">
    <source>
        <dbReference type="Proteomes" id="UP001321766"/>
    </source>
</evidence>
<organism evidence="1 2">
    <name type="scientific">Bombiscardovia nodaiensis</name>
    <dbReference type="NCBI Taxonomy" id="2932181"/>
    <lineage>
        <taxon>Bacteria</taxon>
        <taxon>Bacillati</taxon>
        <taxon>Actinomycetota</taxon>
        <taxon>Actinomycetes</taxon>
        <taxon>Bifidobacteriales</taxon>
        <taxon>Bifidobacteriaceae</taxon>
        <taxon>Bombiscardovia</taxon>
    </lineage>
</organism>
<dbReference type="Proteomes" id="UP001321766">
    <property type="component" value="Chromosome"/>
</dbReference>
<name>A0ABM8B9F5_9BIFI</name>
<gene>
    <name evidence="1" type="ORF">KIM372_14140</name>
</gene>